<dbReference type="Proteomes" id="UP001371218">
    <property type="component" value="Unassembled WGS sequence"/>
</dbReference>
<sequence>MKVGRLCFGRASRWSHAAFAWVATVAVGLVPATSVRADPGYYVLAPYDNDGLRVVDLRYWTVKHHGEPEVIWPEVGLGYGINSRWMTELLYSTIGPANWDIVPSSLAWQNEWLLTQGEWPIDLALHASLIREAGVDGRIWSIEYGPLLQTDWGRTQLNANVLFERRFEPDDTQPIQMKYQWQIRHRWHPLMNFGLQGFGELGPWSHWDEAGRQSHRAGPALFGHVDLGDGDASAQTLAYQAAYLLGSVYRRRGSMFTVRVQWQF</sequence>
<organism evidence="1 2">
    <name type="scientific">Ideonella lacteola</name>
    <dbReference type="NCBI Taxonomy" id="2984193"/>
    <lineage>
        <taxon>Bacteria</taxon>
        <taxon>Pseudomonadati</taxon>
        <taxon>Pseudomonadota</taxon>
        <taxon>Betaproteobacteria</taxon>
        <taxon>Burkholderiales</taxon>
        <taxon>Sphaerotilaceae</taxon>
        <taxon>Ideonella</taxon>
    </lineage>
</organism>
<evidence type="ECO:0008006" key="3">
    <source>
        <dbReference type="Google" id="ProtNLM"/>
    </source>
</evidence>
<proteinExistence type="predicted"/>
<dbReference type="RefSeq" id="WP_341424958.1">
    <property type="nucleotide sequence ID" value="NZ_JBBUTG010000003.1"/>
</dbReference>
<reference evidence="1 2" key="1">
    <citation type="submission" date="2024-04" db="EMBL/GenBank/DDBJ databases">
        <title>Novel species of the genus Ideonella isolated from streams.</title>
        <authorList>
            <person name="Lu H."/>
        </authorList>
    </citation>
    <scope>NUCLEOTIDE SEQUENCE [LARGE SCALE GENOMIC DNA]</scope>
    <source>
        <strain evidence="1 2">DXS29W</strain>
    </source>
</reference>
<name>A0ABU9BPZ9_9BURK</name>
<evidence type="ECO:0000313" key="1">
    <source>
        <dbReference type="EMBL" id="MEK8030598.1"/>
    </source>
</evidence>
<dbReference type="EMBL" id="JBBUTG010000003">
    <property type="protein sequence ID" value="MEK8030598.1"/>
    <property type="molecule type" value="Genomic_DNA"/>
</dbReference>
<gene>
    <name evidence="1" type="ORF">AACH06_07140</name>
</gene>
<evidence type="ECO:0000313" key="2">
    <source>
        <dbReference type="Proteomes" id="UP001371218"/>
    </source>
</evidence>
<protein>
    <recommendedName>
        <fullName evidence="3">DUF2490 domain-containing protein</fullName>
    </recommendedName>
</protein>
<accession>A0ABU9BPZ9</accession>
<comment type="caution">
    <text evidence="1">The sequence shown here is derived from an EMBL/GenBank/DDBJ whole genome shotgun (WGS) entry which is preliminary data.</text>
</comment>
<keyword evidence="2" id="KW-1185">Reference proteome</keyword>